<dbReference type="EMBL" id="JAAXPE010000035">
    <property type="protein sequence ID" value="NKY88835.1"/>
    <property type="molecule type" value="Genomic_DNA"/>
</dbReference>
<evidence type="ECO:0000259" key="1">
    <source>
        <dbReference type="Pfam" id="PF04149"/>
    </source>
</evidence>
<sequence>MRQAGEFGRRKWYKSSFSKDANSCVEVRFTGNAVDVRDSKYVGPEQDQPIITVPADQWPAFLGLVMTNSSGVLPDAVAVDVHADGGATITHRTTRLNYNADEWDAFLEGVADGQFDRS</sequence>
<feature type="domain" description="DUF397" evidence="1">
    <location>
        <begin position="11"/>
        <end position="63"/>
    </location>
</feature>
<dbReference type="AlphaFoldDB" id="A0A7X6RK32"/>
<proteinExistence type="predicted"/>
<protein>
    <submittedName>
        <fullName evidence="2">DUF397 domain-containing protein</fullName>
    </submittedName>
</protein>
<gene>
    <name evidence="2" type="ORF">HGA07_24870</name>
</gene>
<organism evidence="2 3">
    <name type="scientific">Nocardia veterana</name>
    <dbReference type="NCBI Taxonomy" id="132249"/>
    <lineage>
        <taxon>Bacteria</taxon>
        <taxon>Bacillati</taxon>
        <taxon>Actinomycetota</taxon>
        <taxon>Actinomycetes</taxon>
        <taxon>Mycobacteriales</taxon>
        <taxon>Nocardiaceae</taxon>
        <taxon>Nocardia</taxon>
    </lineage>
</organism>
<reference evidence="2 3" key="1">
    <citation type="submission" date="2020-04" db="EMBL/GenBank/DDBJ databases">
        <title>MicrobeNet Type strains.</title>
        <authorList>
            <person name="Nicholson A.C."/>
        </authorList>
    </citation>
    <scope>NUCLEOTIDE SEQUENCE [LARGE SCALE GENOMIC DNA]</scope>
    <source>
        <strain evidence="2 3">DSM 44445</strain>
    </source>
</reference>
<keyword evidence="3" id="KW-1185">Reference proteome</keyword>
<evidence type="ECO:0000313" key="3">
    <source>
        <dbReference type="Proteomes" id="UP000523447"/>
    </source>
</evidence>
<name>A0A7X6RK32_9NOCA</name>
<dbReference type="Proteomes" id="UP000523447">
    <property type="component" value="Unassembled WGS sequence"/>
</dbReference>
<evidence type="ECO:0000313" key="2">
    <source>
        <dbReference type="EMBL" id="NKY88835.1"/>
    </source>
</evidence>
<dbReference type="InterPro" id="IPR007278">
    <property type="entry name" value="DUF397"/>
</dbReference>
<accession>A0A7X6RK32</accession>
<comment type="caution">
    <text evidence="2">The sequence shown here is derived from an EMBL/GenBank/DDBJ whole genome shotgun (WGS) entry which is preliminary data.</text>
</comment>
<dbReference type="RefSeq" id="WP_040721309.1">
    <property type="nucleotide sequence ID" value="NZ_CAWPHS010000029.1"/>
</dbReference>
<dbReference type="Pfam" id="PF04149">
    <property type="entry name" value="DUF397"/>
    <property type="match status" value="1"/>
</dbReference>